<evidence type="ECO:0000313" key="2">
    <source>
        <dbReference type="EMBL" id="CAK7928002.1"/>
    </source>
</evidence>
<reference evidence="2" key="1">
    <citation type="submission" date="2024-01" db="EMBL/GenBank/DDBJ databases">
        <authorList>
            <person name="Webb A."/>
        </authorList>
    </citation>
    <scope>NUCLEOTIDE SEQUENCE</scope>
    <source>
        <strain evidence="2">Pm1</strain>
    </source>
</reference>
<evidence type="ECO:0000256" key="1">
    <source>
        <dbReference type="SAM" id="MobiDB-lite"/>
    </source>
</evidence>
<comment type="caution">
    <text evidence="2">The sequence shown here is derived from an EMBL/GenBank/DDBJ whole genome shotgun (WGS) entry which is preliminary data.</text>
</comment>
<dbReference type="AlphaFoldDB" id="A0AAV1U2I0"/>
<organism evidence="2 3">
    <name type="scientific">Peronospora matthiolae</name>
    <dbReference type="NCBI Taxonomy" id="2874970"/>
    <lineage>
        <taxon>Eukaryota</taxon>
        <taxon>Sar</taxon>
        <taxon>Stramenopiles</taxon>
        <taxon>Oomycota</taxon>
        <taxon>Peronosporomycetes</taxon>
        <taxon>Peronosporales</taxon>
        <taxon>Peronosporaceae</taxon>
        <taxon>Peronospora</taxon>
    </lineage>
</organism>
<protein>
    <submittedName>
        <fullName evidence="2">Uncharacterized protein</fullName>
    </submittedName>
</protein>
<name>A0AAV1U2I0_9STRA</name>
<gene>
    <name evidence="2" type="ORF">PM001_LOCUS13152</name>
</gene>
<accession>A0AAV1U2I0</accession>
<sequence length="138" mass="16575">MVSRQPEYHNEVHASFHQLCTRTKDRGRTLSFLSSSRRKKEEQEQRELELELETAKEEQDVYSKDEQEIVRPHAPTWDSDSDDDYENTKRPMRGLDRRAFDYREFKNDAIVWFEQIRNLRKIPHLKVGSHQSVAFQLP</sequence>
<feature type="compositionally biased region" description="Basic and acidic residues" evidence="1">
    <location>
        <begin position="39"/>
        <end position="71"/>
    </location>
</feature>
<feature type="region of interest" description="Disordered" evidence="1">
    <location>
        <begin position="31"/>
        <end position="90"/>
    </location>
</feature>
<proteinExistence type="predicted"/>
<dbReference type="Proteomes" id="UP001162060">
    <property type="component" value="Unassembled WGS sequence"/>
</dbReference>
<dbReference type="EMBL" id="CAKLBY020000119">
    <property type="protein sequence ID" value="CAK7928002.1"/>
    <property type="molecule type" value="Genomic_DNA"/>
</dbReference>
<evidence type="ECO:0000313" key="3">
    <source>
        <dbReference type="Proteomes" id="UP001162060"/>
    </source>
</evidence>